<comment type="caution">
    <text evidence="16">The sequence shown here is derived from an EMBL/GenBank/DDBJ whole genome shotgun (WGS) entry which is preliminary data.</text>
</comment>
<evidence type="ECO:0000256" key="1">
    <source>
        <dbReference type="ARBA" id="ARBA00002151"/>
    </source>
</evidence>
<protein>
    <recommendedName>
        <fullName evidence="14">Riboflavin biosynthesis protein RibD</fullName>
    </recommendedName>
    <domain>
        <recommendedName>
            <fullName evidence="14">Diaminohydroxyphosphoribosylaminopyrimidine deaminase</fullName>
            <shortName evidence="14">DRAP deaminase</shortName>
            <ecNumber evidence="14">3.5.4.26</ecNumber>
        </recommendedName>
        <alternativeName>
            <fullName evidence="14">Riboflavin-specific deaminase</fullName>
        </alternativeName>
    </domain>
    <domain>
        <recommendedName>
            <fullName evidence="14">5-amino-6-(5-phosphoribosylamino)uracil reductase</fullName>
            <ecNumber evidence="14">1.1.1.193</ecNumber>
        </recommendedName>
        <alternativeName>
            <fullName evidence="14">HTP reductase</fullName>
        </alternativeName>
    </domain>
</protein>
<keyword evidence="8 14" id="KW-0862">Zinc</keyword>
<dbReference type="SUPFAM" id="SSF53927">
    <property type="entry name" value="Cytidine deaminase-like"/>
    <property type="match status" value="1"/>
</dbReference>
<comment type="similarity">
    <text evidence="4 14">In the N-terminal section; belongs to the cytidine and deoxycytidylate deaminase family.</text>
</comment>
<keyword evidence="6 14" id="KW-0686">Riboflavin biosynthesis</keyword>
<dbReference type="InterPro" id="IPR050765">
    <property type="entry name" value="Riboflavin_Biosynth_HTPR"/>
</dbReference>
<evidence type="ECO:0000259" key="15">
    <source>
        <dbReference type="PROSITE" id="PS51747"/>
    </source>
</evidence>
<dbReference type="Pfam" id="PF01872">
    <property type="entry name" value="RibD_C"/>
    <property type="match status" value="1"/>
</dbReference>
<evidence type="ECO:0000256" key="7">
    <source>
        <dbReference type="ARBA" id="ARBA00022723"/>
    </source>
</evidence>
<evidence type="ECO:0000256" key="2">
    <source>
        <dbReference type="ARBA" id="ARBA00004882"/>
    </source>
</evidence>
<evidence type="ECO:0000256" key="6">
    <source>
        <dbReference type="ARBA" id="ARBA00022619"/>
    </source>
</evidence>
<keyword evidence="10 14" id="KW-0560">Oxidoreductase</keyword>
<comment type="pathway">
    <text evidence="3 14">Cofactor biosynthesis; riboflavin biosynthesis; 5-amino-6-(D-ribitylamino)uracil from GTP: step 3/4.</text>
</comment>
<feature type="domain" description="CMP/dCMP-type deaminase" evidence="15">
    <location>
        <begin position="16"/>
        <end position="138"/>
    </location>
</feature>
<dbReference type="Gene3D" id="3.40.140.10">
    <property type="entry name" value="Cytidine Deaminase, domain 2"/>
    <property type="match status" value="1"/>
</dbReference>
<dbReference type="InterPro" id="IPR016193">
    <property type="entry name" value="Cytidine_deaminase-like"/>
</dbReference>
<evidence type="ECO:0000256" key="4">
    <source>
        <dbReference type="ARBA" id="ARBA00005259"/>
    </source>
</evidence>
<dbReference type="InterPro" id="IPR011549">
    <property type="entry name" value="RibD_C"/>
</dbReference>
<evidence type="ECO:0000256" key="11">
    <source>
        <dbReference type="ARBA" id="ARBA00023268"/>
    </source>
</evidence>
<evidence type="ECO:0000313" key="16">
    <source>
        <dbReference type="EMBL" id="GAA0540162.1"/>
    </source>
</evidence>
<dbReference type="RefSeq" id="WP_009946358.1">
    <property type="nucleotide sequence ID" value="NZ_BAAAGS010000031.1"/>
</dbReference>
<comment type="similarity">
    <text evidence="5 14">In the C-terminal section; belongs to the HTP reductase family.</text>
</comment>
<comment type="catalytic activity">
    <reaction evidence="12 14">
        <text>5-amino-6-(5-phospho-D-ribitylamino)uracil + NADP(+) = 5-amino-6-(5-phospho-D-ribosylamino)uracil + NADPH + H(+)</text>
        <dbReference type="Rhea" id="RHEA:17845"/>
        <dbReference type="ChEBI" id="CHEBI:15378"/>
        <dbReference type="ChEBI" id="CHEBI:57783"/>
        <dbReference type="ChEBI" id="CHEBI:58349"/>
        <dbReference type="ChEBI" id="CHEBI:58421"/>
        <dbReference type="ChEBI" id="CHEBI:58453"/>
        <dbReference type="EC" id="1.1.1.193"/>
    </reaction>
</comment>
<keyword evidence="17" id="KW-1185">Reference proteome</keyword>
<dbReference type="PROSITE" id="PS00903">
    <property type="entry name" value="CYT_DCMP_DEAMINASES_1"/>
    <property type="match status" value="1"/>
</dbReference>
<comment type="pathway">
    <text evidence="2 14">Cofactor biosynthesis; riboflavin biosynthesis; 5-amino-6-(D-ribitylamino)uracil from GTP: step 2/4.</text>
</comment>
<evidence type="ECO:0000256" key="9">
    <source>
        <dbReference type="ARBA" id="ARBA00022857"/>
    </source>
</evidence>
<dbReference type="PROSITE" id="PS51747">
    <property type="entry name" value="CYT_DCMP_DEAMINASES_2"/>
    <property type="match status" value="1"/>
</dbReference>
<reference evidence="16 17" key="1">
    <citation type="journal article" date="2019" name="Int. J. Syst. Evol. Microbiol.">
        <title>The Global Catalogue of Microorganisms (GCM) 10K type strain sequencing project: providing services to taxonomists for standard genome sequencing and annotation.</title>
        <authorList>
            <consortium name="The Broad Institute Genomics Platform"/>
            <consortium name="The Broad Institute Genome Sequencing Center for Infectious Disease"/>
            <person name="Wu L."/>
            <person name="Ma J."/>
        </authorList>
    </citation>
    <scope>NUCLEOTIDE SEQUENCE [LARGE SCALE GENOMIC DNA]</scope>
    <source>
        <strain evidence="16 17">JCM 10303</strain>
    </source>
</reference>
<dbReference type="InterPro" id="IPR024072">
    <property type="entry name" value="DHFR-like_dom_sf"/>
</dbReference>
<evidence type="ECO:0000256" key="8">
    <source>
        <dbReference type="ARBA" id="ARBA00022833"/>
    </source>
</evidence>
<dbReference type="EC" id="3.5.4.26" evidence="14"/>
<dbReference type="SUPFAM" id="SSF53597">
    <property type="entry name" value="Dihydrofolate reductase-like"/>
    <property type="match status" value="1"/>
</dbReference>
<evidence type="ECO:0000256" key="13">
    <source>
        <dbReference type="ARBA" id="ARBA00049886"/>
    </source>
</evidence>
<evidence type="ECO:0000256" key="10">
    <source>
        <dbReference type="ARBA" id="ARBA00023002"/>
    </source>
</evidence>
<dbReference type="EC" id="1.1.1.193" evidence="14"/>
<dbReference type="EMBL" id="BAAAGS010000031">
    <property type="protein sequence ID" value="GAA0540162.1"/>
    <property type="molecule type" value="Genomic_DNA"/>
</dbReference>
<dbReference type="InterPro" id="IPR004794">
    <property type="entry name" value="Eubact_RibD"/>
</dbReference>
<dbReference type="PIRSF" id="PIRSF006769">
    <property type="entry name" value="RibD"/>
    <property type="match status" value="1"/>
</dbReference>
<keyword evidence="9 14" id="KW-0521">NADP</keyword>
<dbReference type="PANTHER" id="PTHR38011:SF7">
    <property type="entry name" value="2,5-DIAMINO-6-RIBOSYLAMINO-4(3H)-PYRIMIDINONE 5'-PHOSPHATE REDUCTASE"/>
    <property type="match status" value="1"/>
</dbReference>
<evidence type="ECO:0000256" key="12">
    <source>
        <dbReference type="ARBA" id="ARBA00049861"/>
    </source>
</evidence>
<dbReference type="CDD" id="cd01284">
    <property type="entry name" value="Riboflavin_deaminase-reductase"/>
    <property type="match status" value="1"/>
</dbReference>
<evidence type="ECO:0000256" key="5">
    <source>
        <dbReference type="ARBA" id="ARBA00007417"/>
    </source>
</evidence>
<dbReference type="InterPro" id="IPR002125">
    <property type="entry name" value="CMP_dCMP_dom"/>
</dbReference>
<dbReference type="InterPro" id="IPR016192">
    <property type="entry name" value="APOBEC/CMP_deaminase_Zn-bd"/>
</dbReference>
<keyword evidence="14" id="KW-0378">Hydrolase</keyword>
<evidence type="ECO:0000313" key="17">
    <source>
        <dbReference type="Proteomes" id="UP001500729"/>
    </source>
</evidence>
<dbReference type="PANTHER" id="PTHR38011">
    <property type="entry name" value="DIHYDROFOLATE REDUCTASE FAMILY PROTEIN (AFU_ORTHOLOGUE AFUA_8G06820)"/>
    <property type="match status" value="1"/>
</dbReference>
<evidence type="ECO:0000256" key="14">
    <source>
        <dbReference type="PIRNR" id="PIRNR006769"/>
    </source>
</evidence>
<sequence length="385" mass="40066">MSPSARAVRPPEEATEAERWAMRRAIRLTADPPRRTSPNPYVGCVVLDADGRFAGEGHHRGAGHPHAEVEALAAAGGRAAGGTAVVTLEPCAHRGRTGPCTEALSAAGVSRVVFAVEDPTRDASGGAERLAAGGVEVVGGLHREEAERHNEFWLTSVRRERPFVTWKFAGTIDGRSAAADGSSRWITAAQARRDAHALRAVHDAVLVGGGTLRADNPHLGLRHGVVGEPPLRVVLDSAGRIKPGARVLDGSAPTLVVVSDRAGEPRGLGAAAGTLAVPSTEDGLDLAALSERLFARGVRSVLLEGGARLAAGFLAGGLVDRVVAYLAPMFLGGAGLPVVTDIGVASMAEAARMRVEEVRQLGPDLRVVMQPEPRDLDACLRTHSA</sequence>
<evidence type="ECO:0000256" key="3">
    <source>
        <dbReference type="ARBA" id="ARBA00004910"/>
    </source>
</evidence>
<name>A0ABN1DCQ5_SACER</name>
<comment type="catalytic activity">
    <reaction evidence="13 14">
        <text>2,5-diamino-6-hydroxy-4-(5-phosphoribosylamino)-pyrimidine + H2O + H(+) = 5-amino-6-(5-phospho-D-ribosylamino)uracil + NH4(+)</text>
        <dbReference type="Rhea" id="RHEA:21868"/>
        <dbReference type="ChEBI" id="CHEBI:15377"/>
        <dbReference type="ChEBI" id="CHEBI:15378"/>
        <dbReference type="ChEBI" id="CHEBI:28938"/>
        <dbReference type="ChEBI" id="CHEBI:58453"/>
        <dbReference type="ChEBI" id="CHEBI:58614"/>
        <dbReference type="EC" id="3.5.4.26"/>
    </reaction>
</comment>
<organism evidence="16 17">
    <name type="scientific">Saccharopolyspora erythraea</name>
    <name type="common">Streptomyces erythraeus</name>
    <dbReference type="NCBI Taxonomy" id="1836"/>
    <lineage>
        <taxon>Bacteria</taxon>
        <taxon>Bacillati</taxon>
        <taxon>Actinomycetota</taxon>
        <taxon>Actinomycetes</taxon>
        <taxon>Pseudonocardiales</taxon>
        <taxon>Pseudonocardiaceae</taxon>
        <taxon>Saccharopolyspora</taxon>
    </lineage>
</organism>
<dbReference type="NCBIfam" id="TIGR00326">
    <property type="entry name" value="eubact_ribD"/>
    <property type="match status" value="1"/>
</dbReference>
<keyword evidence="11" id="KW-0511">Multifunctional enzyme</keyword>
<proteinExistence type="inferred from homology"/>
<dbReference type="Proteomes" id="UP001500729">
    <property type="component" value="Unassembled WGS sequence"/>
</dbReference>
<gene>
    <name evidence="16" type="primary">ribD_2</name>
    <name evidence="16" type="ORF">GCM10009533_44070</name>
</gene>
<dbReference type="NCBIfam" id="TIGR00227">
    <property type="entry name" value="ribD_Cterm"/>
    <property type="match status" value="1"/>
</dbReference>
<dbReference type="Gene3D" id="3.40.430.10">
    <property type="entry name" value="Dihydrofolate Reductase, subunit A"/>
    <property type="match status" value="1"/>
</dbReference>
<comment type="cofactor">
    <cofactor evidence="14">
        <name>Zn(2+)</name>
        <dbReference type="ChEBI" id="CHEBI:29105"/>
    </cofactor>
    <text evidence="14">Binds 1 zinc ion.</text>
</comment>
<dbReference type="InterPro" id="IPR002734">
    <property type="entry name" value="RibDG_C"/>
</dbReference>
<comment type="function">
    <text evidence="1 14">Converts 2,5-diamino-6-(ribosylamino)-4(3h)-pyrimidinone 5'-phosphate into 5-amino-6-(ribosylamino)-2,4(1h,3h)-pyrimidinedione 5'-phosphate.</text>
</comment>
<dbReference type="Pfam" id="PF00383">
    <property type="entry name" value="dCMP_cyt_deam_1"/>
    <property type="match status" value="1"/>
</dbReference>
<accession>A0ABN1DCQ5</accession>
<keyword evidence="7 14" id="KW-0479">Metal-binding</keyword>